<proteinExistence type="predicted"/>
<keyword evidence="3" id="KW-1185">Reference proteome</keyword>
<feature type="region of interest" description="Disordered" evidence="1">
    <location>
        <begin position="88"/>
        <end position="108"/>
    </location>
</feature>
<feature type="compositionally biased region" description="Polar residues" evidence="1">
    <location>
        <begin position="186"/>
        <end position="198"/>
    </location>
</feature>
<feature type="compositionally biased region" description="Basic and acidic residues" evidence="1">
    <location>
        <begin position="31"/>
        <end position="44"/>
    </location>
</feature>
<protein>
    <recommendedName>
        <fullName evidence="4">Tesmin/TSO1-like CXC domain-containing protein</fullName>
    </recommendedName>
</protein>
<feature type="compositionally biased region" description="Acidic residues" evidence="1">
    <location>
        <begin position="1"/>
        <end position="15"/>
    </location>
</feature>
<dbReference type="AlphaFoldDB" id="A0AAD7XVF2"/>
<feature type="region of interest" description="Disordered" evidence="1">
    <location>
        <begin position="1"/>
        <end position="68"/>
    </location>
</feature>
<comment type="caution">
    <text evidence="2">The sequence shown here is derived from an EMBL/GenBank/DDBJ whole genome shotgun (WGS) entry which is preliminary data.</text>
</comment>
<sequence>MADPEGIFEMDDPEDINVYAANEGEGESDQQDPHQDCHEDHADMDVEESPQQDYHEDGDGESPIESDNGLEDYIDYLYDQGFNDVSSIGDLDHDGNDKSSVSDVEYDDNGVSSVGVLDQGDDNKSLPSDAYEPWYGIETSEDEIFLHITATHITPTTLGYDPAMYDDLMSDGQLDEFLEREAERTGGQQSPYSSYTDTSNRHSQEYIMLTDTECGDHEDDNSVVREAVGPTHEVSNKGHDDHDDNDITTRHVGIRETAAMSYDRSVDQIQKRLEAALDSIPVYEVGDVVGIVIEKRIRARDDPRHLPCIIHDKVTMPDGYTMYKVVCAYGAIKRSYHARELVYWGDVQFDELKDLDCTTMVRDIPPITIKEALTFMREQRKTPYDEGGCRCKAGCITSRCTCKKKNTRCTKQCHPDCAMLCFNAEANEQVPTQPPRQTTNRRARVTKPTLTRPMTRALTRRETRRSKYYN</sequence>
<accession>A0AAD7XVF2</accession>
<organism evidence="2 3">
    <name type="scientific">Lichtheimia ornata</name>
    <dbReference type="NCBI Taxonomy" id="688661"/>
    <lineage>
        <taxon>Eukaryota</taxon>
        <taxon>Fungi</taxon>
        <taxon>Fungi incertae sedis</taxon>
        <taxon>Mucoromycota</taxon>
        <taxon>Mucoromycotina</taxon>
        <taxon>Mucoromycetes</taxon>
        <taxon>Mucorales</taxon>
        <taxon>Lichtheimiaceae</taxon>
        <taxon>Lichtheimia</taxon>
    </lineage>
</organism>
<feature type="compositionally biased region" description="Acidic residues" evidence="1">
    <location>
        <begin position="45"/>
        <end position="68"/>
    </location>
</feature>
<name>A0AAD7XVF2_9FUNG</name>
<evidence type="ECO:0000313" key="2">
    <source>
        <dbReference type="EMBL" id="KAJ8651577.1"/>
    </source>
</evidence>
<gene>
    <name evidence="2" type="ORF">O0I10_012853</name>
</gene>
<evidence type="ECO:0008006" key="4">
    <source>
        <dbReference type="Google" id="ProtNLM"/>
    </source>
</evidence>
<evidence type="ECO:0000313" key="3">
    <source>
        <dbReference type="Proteomes" id="UP001234581"/>
    </source>
</evidence>
<dbReference type="EMBL" id="JARTCD010000167">
    <property type="protein sequence ID" value="KAJ8651577.1"/>
    <property type="molecule type" value="Genomic_DNA"/>
</dbReference>
<feature type="region of interest" description="Disordered" evidence="1">
    <location>
        <begin position="181"/>
        <end position="201"/>
    </location>
</feature>
<evidence type="ECO:0000256" key="1">
    <source>
        <dbReference type="SAM" id="MobiDB-lite"/>
    </source>
</evidence>
<reference evidence="2 3" key="1">
    <citation type="submission" date="2023-03" db="EMBL/GenBank/DDBJ databases">
        <title>Genome sequence of Lichtheimia ornata CBS 291.66.</title>
        <authorList>
            <person name="Mohabir J.T."/>
            <person name="Shea T.P."/>
            <person name="Kurbessoian T."/>
            <person name="Berby B."/>
            <person name="Fontaine J."/>
            <person name="Livny J."/>
            <person name="Gnirke A."/>
            <person name="Stajich J.E."/>
            <person name="Cuomo C.A."/>
        </authorList>
    </citation>
    <scope>NUCLEOTIDE SEQUENCE [LARGE SCALE GENOMIC DNA]</scope>
    <source>
        <strain evidence="2">CBS 291.66</strain>
    </source>
</reference>
<dbReference type="GeneID" id="83220186"/>
<dbReference type="Proteomes" id="UP001234581">
    <property type="component" value="Unassembled WGS sequence"/>
</dbReference>
<dbReference type="RefSeq" id="XP_058336491.1">
    <property type="nucleotide sequence ID" value="XM_058492739.1"/>
</dbReference>